<dbReference type="KEGG" id="sgl:SG0093"/>
<proteinExistence type="predicted"/>
<evidence type="ECO:0000313" key="1">
    <source>
        <dbReference type="EMBL" id="BAE73368.1"/>
    </source>
</evidence>
<sequence length="156" mass="17279">MLTWIPLACLASRNLNCSNRPMRTRMPGGVGGDWPVTGRPYPDLAARVRHSCRVPPGRRCAVRVYPLRTALYLTLFFPWSIDYPAALFHAEAGKPGQHALPAVLRRGGMIARAIVGIKRMAGIGIHHDLRFRVGGAQRLAHRINRLQRNTAVLCAV</sequence>
<name>Q2NWV7_SODGM</name>
<organism evidence="1 2">
    <name type="scientific">Sodalis glossinidius (strain morsitans)</name>
    <dbReference type="NCBI Taxonomy" id="343509"/>
    <lineage>
        <taxon>Bacteria</taxon>
        <taxon>Pseudomonadati</taxon>
        <taxon>Pseudomonadota</taxon>
        <taxon>Gammaproteobacteria</taxon>
        <taxon>Enterobacterales</taxon>
        <taxon>Bruguierivoracaceae</taxon>
        <taxon>Sodalis</taxon>
    </lineage>
</organism>
<dbReference type="Proteomes" id="UP000001932">
    <property type="component" value="Chromosome"/>
</dbReference>
<protein>
    <submittedName>
        <fullName evidence="1">Uncharacterized protein</fullName>
    </submittedName>
</protein>
<dbReference type="AlphaFoldDB" id="Q2NWV7"/>
<keyword evidence="2" id="KW-1185">Reference proteome</keyword>
<dbReference type="EMBL" id="AP008232">
    <property type="protein sequence ID" value="BAE73368.1"/>
    <property type="molecule type" value="Genomic_DNA"/>
</dbReference>
<gene>
    <name evidence="1" type="ordered locus">SG0093</name>
</gene>
<evidence type="ECO:0000313" key="2">
    <source>
        <dbReference type="Proteomes" id="UP000001932"/>
    </source>
</evidence>
<reference evidence="1 2" key="1">
    <citation type="journal article" date="2006" name="Genome Res.">
        <title>Massive genome erosion and functional adaptations provide insights into the symbiotic lifestyle of Sodalis glossinidius in the tsetse host.</title>
        <authorList>
            <person name="Toh H."/>
            <person name="Weiss B.L."/>
            <person name="Perkin S.A.H."/>
            <person name="Yamashita A."/>
            <person name="Oshima K."/>
            <person name="Hattori M."/>
            <person name="Aksoy S."/>
        </authorList>
    </citation>
    <scope>NUCLEOTIDE SEQUENCE [LARGE SCALE GENOMIC DNA]</scope>
    <source>
        <strain evidence="2">morsitans</strain>
    </source>
</reference>
<accession>Q2NWV7</accession>
<dbReference type="HOGENOM" id="CLU_1685425_0_0_6"/>